<sequence length="71" mass="7634">MCDSHSPTFPHLPTVTPMGLRVGSTTKCALRVHVTCALHTPTPPTANLTICSPHPHCRPVRLPAPSYTLLP</sequence>
<dbReference type="AlphaFoldDB" id="A0A0R3U7F1"/>
<organism evidence="1 2">
    <name type="scientific">Mesocestoides corti</name>
    <name type="common">Flatworm</name>
    <dbReference type="NCBI Taxonomy" id="53468"/>
    <lineage>
        <taxon>Eukaryota</taxon>
        <taxon>Metazoa</taxon>
        <taxon>Spiralia</taxon>
        <taxon>Lophotrochozoa</taxon>
        <taxon>Platyhelminthes</taxon>
        <taxon>Cestoda</taxon>
        <taxon>Eucestoda</taxon>
        <taxon>Cyclophyllidea</taxon>
        <taxon>Mesocestoididae</taxon>
        <taxon>Mesocestoides</taxon>
    </lineage>
</organism>
<evidence type="ECO:0000313" key="1">
    <source>
        <dbReference type="EMBL" id="VDD76749.1"/>
    </source>
</evidence>
<dbReference type="Proteomes" id="UP000267029">
    <property type="component" value="Unassembled WGS sequence"/>
</dbReference>
<reference evidence="1 2" key="1">
    <citation type="submission" date="2018-10" db="EMBL/GenBank/DDBJ databases">
        <authorList>
            <consortium name="Pathogen Informatics"/>
        </authorList>
    </citation>
    <scope>NUCLEOTIDE SEQUENCE [LARGE SCALE GENOMIC DNA]</scope>
</reference>
<name>A0A0R3U7F1_MESCO</name>
<protein>
    <submittedName>
        <fullName evidence="1">Uncharacterized protein</fullName>
    </submittedName>
</protein>
<dbReference type="EMBL" id="UXSR01000495">
    <property type="protein sequence ID" value="VDD76749.1"/>
    <property type="molecule type" value="Genomic_DNA"/>
</dbReference>
<keyword evidence="2" id="KW-1185">Reference proteome</keyword>
<proteinExistence type="predicted"/>
<accession>A0A0R3U7F1</accession>
<gene>
    <name evidence="1" type="ORF">MCOS_LOCUS2752</name>
</gene>
<evidence type="ECO:0000313" key="2">
    <source>
        <dbReference type="Proteomes" id="UP000267029"/>
    </source>
</evidence>